<dbReference type="InterPro" id="IPR050492">
    <property type="entry name" value="Bact_metal-bind_prot9"/>
</dbReference>
<protein>
    <submittedName>
        <fullName evidence="7">Anchored repeat ABC transporter, substrate-binding protein</fullName>
    </submittedName>
</protein>
<evidence type="ECO:0000256" key="5">
    <source>
        <dbReference type="SAM" id="MobiDB-lite"/>
    </source>
</evidence>
<feature type="signal peptide" evidence="6">
    <location>
        <begin position="1"/>
        <end position="27"/>
    </location>
</feature>
<dbReference type="GO" id="GO:0030313">
    <property type="term" value="C:cell envelope"/>
    <property type="evidence" value="ECO:0007669"/>
    <property type="project" value="UniProtKB-SubCell"/>
</dbReference>
<dbReference type="Gene3D" id="3.40.50.1980">
    <property type="entry name" value="Nitrogenase molybdenum iron protein domain"/>
    <property type="match status" value="2"/>
</dbReference>
<dbReference type="InterPro" id="IPR022435">
    <property type="entry name" value="Surface-anchored_actinobac"/>
</dbReference>
<evidence type="ECO:0000256" key="1">
    <source>
        <dbReference type="ARBA" id="ARBA00011028"/>
    </source>
</evidence>
<dbReference type="Pfam" id="PF01297">
    <property type="entry name" value="ZnuA"/>
    <property type="match status" value="2"/>
</dbReference>
<evidence type="ECO:0000256" key="3">
    <source>
        <dbReference type="ARBA" id="ARBA00022729"/>
    </source>
</evidence>
<evidence type="ECO:0000256" key="6">
    <source>
        <dbReference type="SAM" id="SignalP"/>
    </source>
</evidence>
<organism evidence="7 8">
    <name type="scientific">Nanchangia anserum</name>
    <dbReference type="NCBI Taxonomy" id="2692125"/>
    <lineage>
        <taxon>Bacteria</taxon>
        <taxon>Bacillati</taxon>
        <taxon>Actinomycetota</taxon>
        <taxon>Actinomycetes</taxon>
        <taxon>Actinomycetales</taxon>
        <taxon>Actinomycetaceae</taxon>
        <taxon>Nanchangia</taxon>
    </lineage>
</organism>
<comment type="caution">
    <text evidence="7">The sequence shown here is derived from an EMBL/GenBank/DDBJ whole genome shotgun (WGS) entry which is preliminary data.</text>
</comment>
<evidence type="ECO:0000256" key="2">
    <source>
        <dbReference type="ARBA" id="ARBA00022448"/>
    </source>
</evidence>
<feature type="region of interest" description="Disordered" evidence="5">
    <location>
        <begin position="526"/>
        <end position="551"/>
    </location>
</feature>
<comment type="similarity">
    <text evidence="1 4">Belongs to the bacterial solute-binding protein 9 family.</text>
</comment>
<reference evidence="7 8" key="1">
    <citation type="submission" date="2020-08" db="EMBL/GenBank/DDBJ databases">
        <title>Winkia gen. nov., sp. nov., isolated from faeces of the Anser albifrons in China.</title>
        <authorList>
            <person name="Liu Q."/>
        </authorList>
    </citation>
    <scope>NUCLEOTIDE SEQUENCE [LARGE SCALE GENOMIC DNA]</scope>
    <source>
        <strain evidence="7 8">C62</strain>
    </source>
</reference>
<dbReference type="PANTHER" id="PTHR42953">
    <property type="entry name" value="HIGH-AFFINITY ZINC UPTAKE SYSTEM PROTEIN ZNUA-RELATED"/>
    <property type="match status" value="1"/>
</dbReference>
<sequence>MTRPRLLVCAIFGVLACVTTLSPAAAAASGGSGGGRLQLAGTTAVVTDIVRNVAGDRADVAQLIPNGADPHSWEPTLRDTRTVAHADAVFSNNLLLEENSLIHTIDANISAPERHIRLAEESKTYGAHLIQLVEDRSLDTVWLGMRVRAEKLRASGGDDEVRIRVRDVQGPGTVAAYLTGTFGQPQPYINSGDGIDHSDVVALPLNAHTHMSWAFTAPGIYRMQVDAERAPAPGQPATATLPPVWVTFAVGVDPAKAETAMGAPPRTTLASGHVDLSANWDSGALEFFGDRADGGPGDASYDPATTLVVVPEHALTEVPGDPAYRFLGAAGDHIYVLAQAVLGKHVHGEIDPHVWQSVPNVSAEVDVIRDTLIRLDPAGASTYRANAARYQARLARLDAYMREVIGSIPPQARNLVTTHDAYGYLGHEYGLTITAFVTPNPGVEPSTTDLIRLNRSLKSLDVPAVFVEPMFATYSRELVEAAGTTHRRVCTLYGDTFTPDVDSYVEAMASNAYNLKVCLDPAGAPPARFEAPRPPKTRAHLLGDVEKGTTR</sequence>
<dbReference type="NCBIfam" id="NF038134">
    <property type="entry name" value="choice_anch_M"/>
    <property type="match status" value="1"/>
</dbReference>
<dbReference type="Proteomes" id="UP000627538">
    <property type="component" value="Unassembled WGS sequence"/>
</dbReference>
<dbReference type="InterPro" id="IPR006127">
    <property type="entry name" value="ZnuA-like"/>
</dbReference>
<evidence type="ECO:0000313" key="7">
    <source>
        <dbReference type="EMBL" id="MBD3689677.1"/>
    </source>
</evidence>
<dbReference type="InterPro" id="IPR006129">
    <property type="entry name" value="AdhesinB"/>
</dbReference>
<name>A0A8I0KRS0_9ACTO</name>
<feature type="compositionally biased region" description="Basic and acidic residues" evidence="5">
    <location>
        <begin position="541"/>
        <end position="551"/>
    </location>
</feature>
<dbReference type="PRINTS" id="PR00691">
    <property type="entry name" value="ADHESINB"/>
</dbReference>
<dbReference type="EMBL" id="JACRUO010000001">
    <property type="protein sequence ID" value="MBD3689677.1"/>
    <property type="molecule type" value="Genomic_DNA"/>
</dbReference>
<dbReference type="NCBIfam" id="TIGR03772">
    <property type="entry name" value="anch_rpt_subst"/>
    <property type="match status" value="1"/>
</dbReference>
<dbReference type="GO" id="GO:0046872">
    <property type="term" value="F:metal ion binding"/>
    <property type="evidence" value="ECO:0007669"/>
    <property type="project" value="UniProtKB-KW"/>
</dbReference>
<proteinExistence type="inferred from homology"/>
<keyword evidence="3 6" id="KW-0732">Signal</keyword>
<dbReference type="PRINTS" id="PR00690">
    <property type="entry name" value="ADHESNFAMILY"/>
</dbReference>
<dbReference type="GO" id="GO:0007155">
    <property type="term" value="P:cell adhesion"/>
    <property type="evidence" value="ECO:0007669"/>
    <property type="project" value="InterPro"/>
</dbReference>
<feature type="chain" id="PRO_5039598016" evidence="6">
    <location>
        <begin position="28"/>
        <end position="551"/>
    </location>
</feature>
<dbReference type="GO" id="GO:0030001">
    <property type="term" value="P:metal ion transport"/>
    <property type="evidence" value="ECO:0007669"/>
    <property type="project" value="InterPro"/>
</dbReference>
<evidence type="ECO:0000313" key="8">
    <source>
        <dbReference type="Proteomes" id="UP000627538"/>
    </source>
</evidence>
<dbReference type="InterPro" id="IPR022434">
    <property type="entry name" value="ABC_LPXTG_lipo_actinobac"/>
</dbReference>
<accession>A0A8I0KRS0</accession>
<dbReference type="SUPFAM" id="SSF53807">
    <property type="entry name" value="Helical backbone' metal receptor"/>
    <property type="match status" value="1"/>
</dbReference>
<gene>
    <name evidence="7" type="ORF">H8R10_05490</name>
</gene>
<dbReference type="RefSeq" id="WP_191071707.1">
    <property type="nucleotide sequence ID" value="NZ_CP060506.1"/>
</dbReference>
<dbReference type="PANTHER" id="PTHR42953:SF3">
    <property type="entry name" value="HIGH-AFFINITY ZINC UPTAKE SYSTEM PROTEIN ZNUA"/>
    <property type="match status" value="1"/>
</dbReference>
<dbReference type="InterPro" id="IPR006128">
    <property type="entry name" value="Lipoprotein_PsaA-like"/>
</dbReference>
<keyword evidence="2 4" id="KW-0813">Transport</keyword>
<dbReference type="AlphaFoldDB" id="A0A8I0KRS0"/>
<evidence type="ECO:0000256" key="4">
    <source>
        <dbReference type="RuleBase" id="RU003512"/>
    </source>
</evidence>
<dbReference type="PROSITE" id="PS51257">
    <property type="entry name" value="PROKAR_LIPOPROTEIN"/>
    <property type="match status" value="1"/>
</dbReference>
<dbReference type="NCBIfam" id="TIGR03769">
    <property type="entry name" value="P_ac_wall_RPT"/>
    <property type="match status" value="1"/>
</dbReference>
<keyword evidence="8" id="KW-1185">Reference proteome</keyword>